<evidence type="ECO:0000313" key="1">
    <source>
        <dbReference type="EMBL" id="PON67949.1"/>
    </source>
</evidence>
<accession>A0A2P5D3S5</accession>
<gene>
    <name evidence="1" type="ORF">PanWU01x14_099460</name>
</gene>
<name>A0A2P5D3S5_PARAD</name>
<keyword evidence="2" id="KW-1185">Reference proteome</keyword>
<comment type="caution">
    <text evidence="1">The sequence shown here is derived from an EMBL/GenBank/DDBJ whole genome shotgun (WGS) entry which is preliminary data.</text>
</comment>
<dbReference type="AlphaFoldDB" id="A0A2P5D3S5"/>
<evidence type="ECO:0000313" key="2">
    <source>
        <dbReference type="Proteomes" id="UP000237105"/>
    </source>
</evidence>
<proteinExistence type="predicted"/>
<dbReference type="EMBL" id="JXTB01000067">
    <property type="protein sequence ID" value="PON67949.1"/>
    <property type="molecule type" value="Genomic_DNA"/>
</dbReference>
<organism evidence="1 2">
    <name type="scientific">Parasponia andersonii</name>
    <name type="common">Sponia andersonii</name>
    <dbReference type="NCBI Taxonomy" id="3476"/>
    <lineage>
        <taxon>Eukaryota</taxon>
        <taxon>Viridiplantae</taxon>
        <taxon>Streptophyta</taxon>
        <taxon>Embryophyta</taxon>
        <taxon>Tracheophyta</taxon>
        <taxon>Spermatophyta</taxon>
        <taxon>Magnoliopsida</taxon>
        <taxon>eudicotyledons</taxon>
        <taxon>Gunneridae</taxon>
        <taxon>Pentapetalae</taxon>
        <taxon>rosids</taxon>
        <taxon>fabids</taxon>
        <taxon>Rosales</taxon>
        <taxon>Cannabaceae</taxon>
        <taxon>Parasponia</taxon>
    </lineage>
</organism>
<dbReference type="Proteomes" id="UP000237105">
    <property type="component" value="Unassembled WGS sequence"/>
</dbReference>
<reference evidence="2" key="1">
    <citation type="submission" date="2016-06" db="EMBL/GenBank/DDBJ databases">
        <title>Parallel loss of symbiosis genes in relatives of nitrogen-fixing non-legume Parasponia.</title>
        <authorList>
            <person name="Van Velzen R."/>
            <person name="Holmer R."/>
            <person name="Bu F."/>
            <person name="Rutten L."/>
            <person name="Van Zeijl A."/>
            <person name="Liu W."/>
            <person name="Santuari L."/>
            <person name="Cao Q."/>
            <person name="Sharma T."/>
            <person name="Shen D."/>
            <person name="Roswanjaya Y."/>
            <person name="Wardhani T."/>
            <person name="Kalhor M.S."/>
            <person name="Jansen J."/>
            <person name="Van den Hoogen J."/>
            <person name="Gungor B."/>
            <person name="Hartog M."/>
            <person name="Hontelez J."/>
            <person name="Verver J."/>
            <person name="Yang W.-C."/>
            <person name="Schijlen E."/>
            <person name="Repin R."/>
            <person name="Schilthuizen M."/>
            <person name="Schranz E."/>
            <person name="Heidstra R."/>
            <person name="Miyata K."/>
            <person name="Fedorova E."/>
            <person name="Kohlen W."/>
            <person name="Bisseling T."/>
            <person name="Smit S."/>
            <person name="Geurts R."/>
        </authorList>
    </citation>
    <scope>NUCLEOTIDE SEQUENCE [LARGE SCALE GENOMIC DNA]</scope>
    <source>
        <strain evidence="2">cv. WU1-14</strain>
    </source>
</reference>
<sequence length="90" mass="10373">MLVMIISLPSYWDDQFLKARAGSLLSSRTSLASQDLELLKLFMELELRISEMIRLVQLLKAAGDVIMERTSFFRVRKIEEVTPKTLIKSL</sequence>
<protein>
    <submittedName>
        <fullName evidence="1">Uncharacterized protein</fullName>
    </submittedName>
</protein>